<dbReference type="GO" id="GO:0043005">
    <property type="term" value="C:neuron projection"/>
    <property type="evidence" value="ECO:0007669"/>
    <property type="project" value="TreeGrafter"/>
</dbReference>
<evidence type="ECO:0000313" key="4">
    <source>
        <dbReference type="Proteomes" id="UP000694388"/>
    </source>
</evidence>
<accession>A0A8C4Q9V8</accession>
<protein>
    <recommendedName>
        <fullName evidence="1">Stathmin</fullName>
    </recommendedName>
</protein>
<dbReference type="PROSITE" id="PS51663">
    <property type="entry name" value="STATHMIN_3"/>
    <property type="match status" value="1"/>
</dbReference>
<dbReference type="Proteomes" id="UP000694388">
    <property type="component" value="Unplaced"/>
</dbReference>
<dbReference type="GO" id="GO:0031110">
    <property type="term" value="P:regulation of microtubule polymerization or depolymerization"/>
    <property type="evidence" value="ECO:0007669"/>
    <property type="project" value="InterPro"/>
</dbReference>
<dbReference type="GO" id="GO:0005737">
    <property type="term" value="C:cytoplasm"/>
    <property type="evidence" value="ECO:0007669"/>
    <property type="project" value="TreeGrafter"/>
</dbReference>
<dbReference type="PANTHER" id="PTHR10104:SF1">
    <property type="entry name" value="STATHMIN, ISOFORM D"/>
    <property type="match status" value="1"/>
</dbReference>
<comment type="similarity">
    <text evidence="1">Belongs to the stathmin family.</text>
</comment>
<feature type="coiled-coil region" evidence="2">
    <location>
        <begin position="43"/>
        <end position="113"/>
    </location>
</feature>
<dbReference type="Pfam" id="PF00836">
    <property type="entry name" value="Stathmin"/>
    <property type="match status" value="1"/>
</dbReference>
<dbReference type="Gene3D" id="6.10.280.30">
    <property type="match status" value="1"/>
</dbReference>
<keyword evidence="2" id="KW-0175">Coiled coil</keyword>
<dbReference type="AlphaFoldDB" id="A0A8C4Q9V8"/>
<dbReference type="OMA" id="RWRGLSH"/>
<reference evidence="3" key="1">
    <citation type="submission" date="2025-08" db="UniProtKB">
        <authorList>
            <consortium name="Ensembl"/>
        </authorList>
    </citation>
    <scope>IDENTIFICATION</scope>
</reference>
<dbReference type="PIRSF" id="PIRSF002285">
    <property type="entry name" value="Stathmin"/>
    <property type="match status" value="1"/>
</dbReference>
<organism evidence="3 4">
    <name type="scientific">Eptatretus burgeri</name>
    <name type="common">Inshore hagfish</name>
    <dbReference type="NCBI Taxonomy" id="7764"/>
    <lineage>
        <taxon>Eukaryota</taxon>
        <taxon>Metazoa</taxon>
        <taxon>Chordata</taxon>
        <taxon>Craniata</taxon>
        <taxon>Vertebrata</taxon>
        <taxon>Cyclostomata</taxon>
        <taxon>Myxini</taxon>
        <taxon>Myxiniformes</taxon>
        <taxon>Myxinidae</taxon>
        <taxon>Eptatretinae</taxon>
        <taxon>Eptatretus</taxon>
    </lineage>
</organism>
<dbReference type="PANTHER" id="PTHR10104">
    <property type="entry name" value="STATHMIN"/>
    <property type="match status" value="1"/>
</dbReference>
<dbReference type="GO" id="GO:0015631">
    <property type="term" value="F:tubulin binding"/>
    <property type="evidence" value="ECO:0007669"/>
    <property type="project" value="TreeGrafter"/>
</dbReference>
<dbReference type="GeneTree" id="ENSGT01030000234597"/>
<dbReference type="InterPro" id="IPR000956">
    <property type="entry name" value="Stathmin_fam"/>
</dbReference>
<proteinExistence type="inferred from homology"/>
<dbReference type="GO" id="GO:0031175">
    <property type="term" value="P:neuron projection development"/>
    <property type="evidence" value="ECO:0007669"/>
    <property type="project" value="TreeGrafter"/>
</dbReference>
<dbReference type="Ensembl" id="ENSEBUT00000012751.1">
    <property type="protein sequence ID" value="ENSEBUP00000012175.1"/>
    <property type="gene ID" value="ENSEBUG00000007765.1"/>
</dbReference>
<name>A0A8C4Q9V8_EPTBU</name>
<reference evidence="3" key="2">
    <citation type="submission" date="2025-09" db="UniProtKB">
        <authorList>
            <consortium name="Ensembl"/>
        </authorList>
    </citation>
    <scope>IDENTIFICATION</scope>
</reference>
<evidence type="ECO:0000256" key="2">
    <source>
        <dbReference type="SAM" id="Coils"/>
    </source>
</evidence>
<dbReference type="SUPFAM" id="SSF101494">
    <property type="entry name" value="Stathmin"/>
    <property type="match status" value="1"/>
</dbReference>
<evidence type="ECO:0000313" key="3">
    <source>
        <dbReference type="Ensembl" id="ENSEBUP00000012175.1"/>
    </source>
</evidence>
<evidence type="ECO:0000256" key="1">
    <source>
        <dbReference type="RuleBase" id="RU004388"/>
    </source>
</evidence>
<sequence length="126" mass="14328">MLTMEINEIKKAPSGHAFEVILKGPNGSPAPQLPKSPKRDISLDTIKQKLVAAEERRKSQEADVLKHLAEKREHGREVIQKAQQEEKVFIKKAEEKLNNMMEINKENREAKLAAKVERIHDQVNGT</sequence>
<dbReference type="GO" id="GO:0007019">
    <property type="term" value="P:microtubule depolymerization"/>
    <property type="evidence" value="ECO:0007669"/>
    <property type="project" value="TreeGrafter"/>
</dbReference>
<dbReference type="InterPro" id="IPR036002">
    <property type="entry name" value="Stathmin_sf"/>
</dbReference>
<keyword evidence="4" id="KW-1185">Reference proteome</keyword>
<dbReference type="PRINTS" id="PR00345">
    <property type="entry name" value="STATHMIN"/>
</dbReference>